<evidence type="ECO:0000313" key="7">
    <source>
        <dbReference type="EMBL" id="PTM59818.1"/>
    </source>
</evidence>
<protein>
    <submittedName>
        <fullName evidence="7">Heme/copper-type cytochrome/quinol oxidase subunit 4</fullName>
    </submittedName>
</protein>
<dbReference type="Pfam" id="PF03626">
    <property type="entry name" value="COX4_pro"/>
    <property type="match status" value="1"/>
</dbReference>
<comment type="subcellular location">
    <subcellularLocation>
        <location evidence="1">Cell membrane</location>
        <topology evidence="1">Multi-pass membrane protein</topology>
    </subcellularLocation>
</comment>
<keyword evidence="3 6" id="KW-0812">Transmembrane</keyword>
<dbReference type="EMBL" id="PZZP01000001">
    <property type="protein sequence ID" value="PTM59818.1"/>
    <property type="molecule type" value="Genomic_DNA"/>
</dbReference>
<feature type="transmembrane region" description="Helical" evidence="6">
    <location>
        <begin position="50"/>
        <end position="69"/>
    </location>
</feature>
<dbReference type="InterPro" id="IPR005171">
    <property type="entry name" value="Cyt_c_oxidase_su4_prok"/>
</dbReference>
<reference evidence="7 8" key="1">
    <citation type="submission" date="2018-04" db="EMBL/GenBank/DDBJ databases">
        <title>Genomic Encyclopedia of Archaeal and Bacterial Type Strains, Phase II (KMG-II): from individual species to whole genera.</title>
        <authorList>
            <person name="Goeker M."/>
        </authorList>
    </citation>
    <scope>NUCLEOTIDE SEQUENCE [LARGE SCALE GENOMIC DNA]</scope>
    <source>
        <strain evidence="7 8">DSM 45169</strain>
    </source>
</reference>
<keyword evidence="8" id="KW-1185">Reference proteome</keyword>
<gene>
    <name evidence="7" type="ORF">C8J48_2450</name>
</gene>
<comment type="caution">
    <text evidence="7">The sequence shown here is derived from an EMBL/GenBank/DDBJ whole genome shotgun (WGS) entry which is preliminary data.</text>
</comment>
<evidence type="ECO:0000256" key="1">
    <source>
        <dbReference type="ARBA" id="ARBA00004651"/>
    </source>
</evidence>
<keyword evidence="2" id="KW-1003">Cell membrane</keyword>
<evidence type="ECO:0000256" key="4">
    <source>
        <dbReference type="ARBA" id="ARBA00022989"/>
    </source>
</evidence>
<feature type="transmembrane region" description="Helical" evidence="6">
    <location>
        <begin position="24"/>
        <end position="44"/>
    </location>
</feature>
<evidence type="ECO:0000313" key="8">
    <source>
        <dbReference type="Proteomes" id="UP000241639"/>
    </source>
</evidence>
<name>A0A2T4ZD50_9BACL</name>
<dbReference type="AlphaFoldDB" id="A0A2T4ZD50"/>
<evidence type="ECO:0000256" key="2">
    <source>
        <dbReference type="ARBA" id="ARBA00022475"/>
    </source>
</evidence>
<dbReference type="OrthoDB" id="2989516at2"/>
<dbReference type="RefSeq" id="WP_107727103.1">
    <property type="nucleotide sequence ID" value="NZ_PZZP01000001.1"/>
</dbReference>
<evidence type="ECO:0000256" key="5">
    <source>
        <dbReference type="ARBA" id="ARBA00023136"/>
    </source>
</evidence>
<dbReference type="GO" id="GO:0005886">
    <property type="term" value="C:plasma membrane"/>
    <property type="evidence" value="ECO:0007669"/>
    <property type="project" value="UniProtKB-SubCell"/>
</dbReference>
<keyword evidence="4 6" id="KW-1133">Transmembrane helix</keyword>
<organism evidence="7 8">
    <name type="scientific">Desmospora activa DSM 45169</name>
    <dbReference type="NCBI Taxonomy" id="1121389"/>
    <lineage>
        <taxon>Bacteria</taxon>
        <taxon>Bacillati</taxon>
        <taxon>Bacillota</taxon>
        <taxon>Bacilli</taxon>
        <taxon>Bacillales</taxon>
        <taxon>Thermoactinomycetaceae</taxon>
        <taxon>Desmospora</taxon>
    </lineage>
</organism>
<proteinExistence type="predicted"/>
<feature type="transmembrane region" description="Helical" evidence="6">
    <location>
        <begin position="81"/>
        <end position="102"/>
    </location>
</feature>
<keyword evidence="5 6" id="KW-0472">Membrane</keyword>
<sequence length="103" mass="11692">MAQLEKPQAQEQRIKQPGTPEVKYLFSFLWMILLTSVAFVLVVMEWFSPVWTITLIVLLACWQIVLQLASFMHLREKGNGITVTFIVMGGIVSATVIVALWLL</sequence>
<evidence type="ECO:0000256" key="6">
    <source>
        <dbReference type="SAM" id="Phobius"/>
    </source>
</evidence>
<accession>A0A2T4ZD50</accession>
<dbReference type="Proteomes" id="UP000241639">
    <property type="component" value="Unassembled WGS sequence"/>
</dbReference>
<evidence type="ECO:0000256" key="3">
    <source>
        <dbReference type="ARBA" id="ARBA00022692"/>
    </source>
</evidence>